<reference evidence="1" key="1">
    <citation type="submission" date="2020-04" db="EMBL/GenBank/DDBJ databases">
        <title>Hybrid Assembly of Korean Phytophthora infestans isolates.</title>
        <authorList>
            <person name="Prokchorchik M."/>
            <person name="Lee Y."/>
            <person name="Seo J."/>
            <person name="Cho J.-H."/>
            <person name="Park Y.-E."/>
            <person name="Jang D.-C."/>
            <person name="Im J.-S."/>
            <person name="Choi J.-G."/>
            <person name="Park H.-J."/>
            <person name="Lee G.-B."/>
            <person name="Lee Y.-G."/>
            <person name="Hong S.-Y."/>
            <person name="Cho K."/>
            <person name="Sohn K.H."/>
        </authorList>
    </citation>
    <scope>NUCLEOTIDE SEQUENCE</scope>
    <source>
        <strain evidence="1">KR_1_A1</strain>
    </source>
</reference>
<keyword evidence="2" id="KW-1185">Reference proteome</keyword>
<comment type="caution">
    <text evidence="1">The sequence shown here is derived from an EMBL/GenBank/DDBJ whole genome shotgun (WGS) entry which is preliminary data.</text>
</comment>
<evidence type="ECO:0000313" key="1">
    <source>
        <dbReference type="EMBL" id="KAF4032583.1"/>
    </source>
</evidence>
<proteinExistence type="predicted"/>
<evidence type="ECO:0008006" key="3">
    <source>
        <dbReference type="Google" id="ProtNLM"/>
    </source>
</evidence>
<sequence>MMQVNVVYPPKPFALSAAEAITLENQADQLVAETLRTHDDYISQGRVVDPTRWKVVKEKHNMTAYRTRKRASTRFGRNRVPSDETEAVTASPQMPSFYPVLDKKMEHALSETYPSVTFLEADSEDELLDEFSYVDVLEQNVLEKTRPDRVPLVFCTGVVPGTVEDAALGFFADTDQRGLARESYTREVITDDSRVLARLQGPTQDDPFRFLGVKWCVHTTRGAAGRFIKPRDFVIIESTGMALDSDGVRFSYFLNHSIELDKVPDFRNFGNVRIVFSACHIIRPHSTGAIETFSRGFMDARGKISERLCTYVYCDGLMTVPQTVEEAYAKKLVWSFEAQRRADRSRRLVSLMVSDTCPCCNQRLHTGFAKLLDGNCMCQLCRKTMCRKCTVKKTLPLDASTNLQSTHKAMDFCLGCYLEAKNLPAWHVAMEMRAMTPQTPSRWLHYSYWSARIKILNFSLQAEVLPSKVRSAPWKLSQCARALLSCEATCRRPIFCQTPAIFVSRLSRVRDANPQPQHHIVKAKVKSDIQL</sequence>
<dbReference type="AlphaFoldDB" id="A0A833W7F6"/>
<evidence type="ECO:0000313" key="2">
    <source>
        <dbReference type="Proteomes" id="UP000602510"/>
    </source>
</evidence>
<gene>
    <name evidence="1" type="ORF">GN244_ATG15515</name>
</gene>
<dbReference type="EMBL" id="WSZM01000476">
    <property type="protein sequence ID" value="KAF4032583.1"/>
    <property type="molecule type" value="Genomic_DNA"/>
</dbReference>
<dbReference type="SUPFAM" id="SSF55961">
    <property type="entry name" value="Bet v1-like"/>
    <property type="match status" value="1"/>
</dbReference>
<organism evidence="1 2">
    <name type="scientific">Phytophthora infestans</name>
    <name type="common">Potato late blight agent</name>
    <name type="synonym">Botrytis infestans</name>
    <dbReference type="NCBI Taxonomy" id="4787"/>
    <lineage>
        <taxon>Eukaryota</taxon>
        <taxon>Sar</taxon>
        <taxon>Stramenopiles</taxon>
        <taxon>Oomycota</taxon>
        <taxon>Peronosporomycetes</taxon>
        <taxon>Peronosporales</taxon>
        <taxon>Peronosporaceae</taxon>
        <taxon>Phytophthora</taxon>
    </lineage>
</organism>
<dbReference type="InterPro" id="IPR052727">
    <property type="entry name" value="Rab4/Rab5_effector"/>
</dbReference>
<protein>
    <recommendedName>
        <fullName evidence="3">FYVE-type domain-containing protein</fullName>
    </recommendedName>
</protein>
<dbReference type="Gene3D" id="3.30.530.20">
    <property type="match status" value="1"/>
</dbReference>
<name>A0A833W7F6_PHYIN</name>
<dbReference type="Proteomes" id="UP000602510">
    <property type="component" value="Unassembled WGS sequence"/>
</dbReference>
<dbReference type="PANTHER" id="PTHR13510">
    <property type="entry name" value="FYVE-FINGER-CONTAINING RAB5 EFFECTOR PROTEIN RABENOSYN-5-RELATED"/>
    <property type="match status" value="1"/>
</dbReference>
<accession>A0A833W7F6</accession>
<dbReference type="PANTHER" id="PTHR13510:SF44">
    <property type="entry name" value="RABENOSYN-5"/>
    <property type="match status" value="1"/>
</dbReference>
<dbReference type="InterPro" id="IPR023393">
    <property type="entry name" value="START-like_dom_sf"/>
</dbReference>